<evidence type="ECO:0000256" key="2">
    <source>
        <dbReference type="ARBA" id="ARBA00022723"/>
    </source>
</evidence>
<evidence type="ECO:0000259" key="4">
    <source>
        <dbReference type="PROSITE" id="PS51007"/>
    </source>
</evidence>
<dbReference type="PROSITE" id="PS51007">
    <property type="entry name" value="CYTC"/>
    <property type="match status" value="1"/>
</dbReference>
<feature type="non-terminal residue" evidence="5">
    <location>
        <position position="1"/>
    </location>
</feature>
<dbReference type="AlphaFoldDB" id="A0A382UU53"/>
<accession>A0A382UU53</accession>
<dbReference type="GO" id="GO:0046872">
    <property type="term" value="F:metal ion binding"/>
    <property type="evidence" value="ECO:0007669"/>
    <property type="project" value="UniProtKB-KW"/>
</dbReference>
<dbReference type="GO" id="GO:0020037">
    <property type="term" value="F:heme binding"/>
    <property type="evidence" value="ECO:0007669"/>
    <property type="project" value="InterPro"/>
</dbReference>
<dbReference type="InterPro" id="IPR011429">
    <property type="entry name" value="Cyt_c_Planctomycete-type"/>
</dbReference>
<feature type="domain" description="Cytochrome c" evidence="4">
    <location>
        <begin position="8"/>
        <end position="90"/>
    </location>
</feature>
<feature type="non-terminal residue" evidence="5">
    <location>
        <position position="117"/>
    </location>
</feature>
<dbReference type="InterPro" id="IPR036909">
    <property type="entry name" value="Cyt_c-like_dom_sf"/>
</dbReference>
<dbReference type="InterPro" id="IPR009056">
    <property type="entry name" value="Cyt_c-like_dom"/>
</dbReference>
<sequence>VLLVCALHGVVHGEQALEKFFAQNCVKCHGPKKQKGKVRLDRPVDVLFADGELLETVASMLESGDMPPEKAPQPKAEARAKALQLLQKRILANRPSNTLKRITRAEYTNTLRDLFGV</sequence>
<organism evidence="5">
    <name type="scientific">marine metagenome</name>
    <dbReference type="NCBI Taxonomy" id="408172"/>
    <lineage>
        <taxon>unclassified sequences</taxon>
        <taxon>metagenomes</taxon>
        <taxon>ecological metagenomes</taxon>
    </lineage>
</organism>
<keyword evidence="2" id="KW-0479">Metal-binding</keyword>
<dbReference type="SUPFAM" id="SSF46626">
    <property type="entry name" value="Cytochrome c"/>
    <property type="match status" value="1"/>
</dbReference>
<name>A0A382UU53_9ZZZZ</name>
<evidence type="ECO:0000313" key="5">
    <source>
        <dbReference type="EMBL" id="SVD37774.1"/>
    </source>
</evidence>
<dbReference type="EMBL" id="UINC01146823">
    <property type="protein sequence ID" value="SVD37774.1"/>
    <property type="molecule type" value="Genomic_DNA"/>
</dbReference>
<protein>
    <recommendedName>
        <fullName evidence="4">Cytochrome c domain-containing protein</fullName>
    </recommendedName>
</protein>
<dbReference type="GO" id="GO:0009055">
    <property type="term" value="F:electron transfer activity"/>
    <property type="evidence" value="ECO:0007669"/>
    <property type="project" value="InterPro"/>
</dbReference>
<dbReference type="Pfam" id="PF07635">
    <property type="entry name" value="PSCyt1"/>
    <property type="match status" value="1"/>
</dbReference>
<reference evidence="5" key="1">
    <citation type="submission" date="2018-05" db="EMBL/GenBank/DDBJ databases">
        <authorList>
            <person name="Lanie J.A."/>
            <person name="Ng W.-L."/>
            <person name="Kazmierczak K.M."/>
            <person name="Andrzejewski T.M."/>
            <person name="Davidsen T.M."/>
            <person name="Wayne K.J."/>
            <person name="Tettelin H."/>
            <person name="Glass J.I."/>
            <person name="Rusch D."/>
            <person name="Podicherti R."/>
            <person name="Tsui H.-C.T."/>
            <person name="Winkler M.E."/>
        </authorList>
    </citation>
    <scope>NUCLEOTIDE SEQUENCE</scope>
</reference>
<gene>
    <name evidence="5" type="ORF">METZ01_LOCUS390628</name>
</gene>
<evidence type="ECO:0000256" key="3">
    <source>
        <dbReference type="ARBA" id="ARBA00023004"/>
    </source>
</evidence>
<keyword evidence="3" id="KW-0408">Iron</keyword>
<evidence type="ECO:0000256" key="1">
    <source>
        <dbReference type="ARBA" id="ARBA00022617"/>
    </source>
</evidence>
<keyword evidence="1" id="KW-0349">Heme</keyword>
<proteinExistence type="predicted"/>